<gene>
    <name evidence="2" type="ORF">KFL_001760160</name>
</gene>
<protein>
    <submittedName>
        <fullName evidence="2">Uncharacterized protein</fullName>
    </submittedName>
</protein>
<organism evidence="2 3">
    <name type="scientific">Klebsormidium nitens</name>
    <name type="common">Green alga</name>
    <name type="synonym">Ulothrix nitens</name>
    <dbReference type="NCBI Taxonomy" id="105231"/>
    <lineage>
        <taxon>Eukaryota</taxon>
        <taxon>Viridiplantae</taxon>
        <taxon>Streptophyta</taxon>
        <taxon>Klebsormidiophyceae</taxon>
        <taxon>Klebsormidiales</taxon>
        <taxon>Klebsormidiaceae</taxon>
        <taxon>Klebsormidium</taxon>
    </lineage>
</organism>
<name>A0A1Y1I5V6_KLENI</name>
<feature type="region of interest" description="Disordered" evidence="1">
    <location>
        <begin position="246"/>
        <end position="275"/>
    </location>
</feature>
<proteinExistence type="predicted"/>
<dbReference type="AlphaFoldDB" id="A0A1Y1I5V6"/>
<sequence length="275" mass="31291">MLSLRQKALDYLAAVPWSEEAKESIEELCKGDIGDDIQPLQARLGPKPAFSDDLKEKIVSQLLDDEDYSEHVVANLSELIKVGAFKDAMLDKVLGDLLRTLRGWRDNMNNDKSWDLETTGRFVRSLRLAMKAALESGRNVSPILDMLQEDCEKWSGILSMNSDTNENNKEWRELFQEHFYQHLIKVSMSGKPPFMNAQRALVVRLWVPLDLEEVNQLDVKTLLREKQVAADVMDVLRLAKREMPAFTRQQPIQPQETKDPRLMTGGSALRPSLGG</sequence>
<evidence type="ECO:0000256" key="1">
    <source>
        <dbReference type="SAM" id="MobiDB-lite"/>
    </source>
</evidence>
<evidence type="ECO:0000313" key="2">
    <source>
        <dbReference type="EMBL" id="GAQ84107.1"/>
    </source>
</evidence>
<keyword evidence="3" id="KW-1185">Reference proteome</keyword>
<reference evidence="2 3" key="1">
    <citation type="journal article" date="2014" name="Nat. Commun.">
        <title>Klebsormidium flaccidum genome reveals primary factors for plant terrestrial adaptation.</title>
        <authorList>
            <person name="Hori K."/>
            <person name="Maruyama F."/>
            <person name="Fujisawa T."/>
            <person name="Togashi T."/>
            <person name="Yamamoto N."/>
            <person name="Seo M."/>
            <person name="Sato S."/>
            <person name="Yamada T."/>
            <person name="Mori H."/>
            <person name="Tajima N."/>
            <person name="Moriyama T."/>
            <person name="Ikeuchi M."/>
            <person name="Watanabe M."/>
            <person name="Wada H."/>
            <person name="Kobayashi K."/>
            <person name="Saito M."/>
            <person name="Masuda T."/>
            <person name="Sasaki-Sekimoto Y."/>
            <person name="Mashiguchi K."/>
            <person name="Awai K."/>
            <person name="Shimojima M."/>
            <person name="Masuda S."/>
            <person name="Iwai M."/>
            <person name="Nobusawa T."/>
            <person name="Narise T."/>
            <person name="Kondo S."/>
            <person name="Saito H."/>
            <person name="Sato R."/>
            <person name="Murakawa M."/>
            <person name="Ihara Y."/>
            <person name="Oshima-Yamada Y."/>
            <person name="Ohtaka K."/>
            <person name="Satoh M."/>
            <person name="Sonobe K."/>
            <person name="Ishii M."/>
            <person name="Ohtani R."/>
            <person name="Kanamori-Sato M."/>
            <person name="Honoki R."/>
            <person name="Miyazaki D."/>
            <person name="Mochizuki H."/>
            <person name="Umetsu J."/>
            <person name="Higashi K."/>
            <person name="Shibata D."/>
            <person name="Kamiya Y."/>
            <person name="Sato N."/>
            <person name="Nakamura Y."/>
            <person name="Tabata S."/>
            <person name="Ida S."/>
            <person name="Kurokawa K."/>
            <person name="Ohta H."/>
        </authorList>
    </citation>
    <scope>NUCLEOTIDE SEQUENCE [LARGE SCALE GENOMIC DNA]</scope>
    <source>
        <strain evidence="2 3">NIES-2285</strain>
    </source>
</reference>
<dbReference type="EMBL" id="DF237125">
    <property type="protein sequence ID" value="GAQ84107.1"/>
    <property type="molecule type" value="Genomic_DNA"/>
</dbReference>
<evidence type="ECO:0000313" key="3">
    <source>
        <dbReference type="Proteomes" id="UP000054558"/>
    </source>
</evidence>
<dbReference type="Proteomes" id="UP000054558">
    <property type="component" value="Unassembled WGS sequence"/>
</dbReference>
<accession>A0A1Y1I5V6</accession>